<dbReference type="AlphaFoldDB" id="A0AAV4NXI1"/>
<reference evidence="2 3" key="1">
    <citation type="submission" date="2021-06" db="EMBL/GenBank/DDBJ databases">
        <title>Caerostris extrusa draft genome.</title>
        <authorList>
            <person name="Kono N."/>
            <person name="Arakawa K."/>
        </authorList>
    </citation>
    <scope>NUCLEOTIDE SEQUENCE [LARGE SCALE GENOMIC DNA]</scope>
</reference>
<keyword evidence="3" id="KW-1185">Reference proteome</keyword>
<evidence type="ECO:0000313" key="2">
    <source>
        <dbReference type="EMBL" id="GIX89605.1"/>
    </source>
</evidence>
<name>A0AAV4NXI1_CAEEX</name>
<dbReference type="Proteomes" id="UP001054945">
    <property type="component" value="Unassembled WGS sequence"/>
</dbReference>
<dbReference type="EMBL" id="BPLR01021444">
    <property type="protein sequence ID" value="GIX89605.1"/>
    <property type="molecule type" value="Genomic_DNA"/>
</dbReference>
<feature type="region of interest" description="Disordered" evidence="1">
    <location>
        <begin position="1"/>
        <end position="39"/>
    </location>
</feature>
<accession>A0AAV4NXI1</accession>
<evidence type="ECO:0000256" key="1">
    <source>
        <dbReference type="SAM" id="MobiDB-lite"/>
    </source>
</evidence>
<protein>
    <submittedName>
        <fullName evidence="2">Uncharacterized protein</fullName>
    </submittedName>
</protein>
<comment type="caution">
    <text evidence="2">The sequence shown here is derived from an EMBL/GenBank/DDBJ whole genome shotgun (WGS) entry which is preliminary data.</text>
</comment>
<gene>
    <name evidence="2" type="ORF">CEXT_426971</name>
</gene>
<evidence type="ECO:0000313" key="3">
    <source>
        <dbReference type="Proteomes" id="UP001054945"/>
    </source>
</evidence>
<organism evidence="2 3">
    <name type="scientific">Caerostris extrusa</name>
    <name type="common">Bark spider</name>
    <name type="synonym">Caerostris bankana</name>
    <dbReference type="NCBI Taxonomy" id="172846"/>
    <lineage>
        <taxon>Eukaryota</taxon>
        <taxon>Metazoa</taxon>
        <taxon>Ecdysozoa</taxon>
        <taxon>Arthropoda</taxon>
        <taxon>Chelicerata</taxon>
        <taxon>Arachnida</taxon>
        <taxon>Araneae</taxon>
        <taxon>Araneomorphae</taxon>
        <taxon>Entelegynae</taxon>
        <taxon>Araneoidea</taxon>
        <taxon>Araneidae</taxon>
        <taxon>Caerostris</taxon>
    </lineage>
</organism>
<proteinExistence type="predicted"/>
<sequence>MNRSIGAMPSVNISPSPNTTVSHHTHANNSRTHPPLLQARKGVGEIKRYFNAAREMVKEDHLGGPKARIVMEFD</sequence>
<feature type="compositionally biased region" description="Polar residues" evidence="1">
    <location>
        <begin position="11"/>
        <end position="32"/>
    </location>
</feature>